<feature type="compositionally biased region" description="Basic and acidic residues" evidence="2">
    <location>
        <begin position="238"/>
        <end position="264"/>
    </location>
</feature>
<dbReference type="STRING" id="94643.A0A2A9MDM9"/>
<evidence type="ECO:0000256" key="1">
    <source>
        <dbReference type="SAM" id="Coils"/>
    </source>
</evidence>
<organism evidence="4 5">
    <name type="scientific">Besnoitia besnoiti</name>
    <name type="common">Apicomplexan protozoan</name>
    <dbReference type="NCBI Taxonomy" id="94643"/>
    <lineage>
        <taxon>Eukaryota</taxon>
        <taxon>Sar</taxon>
        <taxon>Alveolata</taxon>
        <taxon>Apicomplexa</taxon>
        <taxon>Conoidasida</taxon>
        <taxon>Coccidia</taxon>
        <taxon>Eucoccidiorida</taxon>
        <taxon>Eimeriorina</taxon>
        <taxon>Sarcocystidae</taxon>
        <taxon>Besnoitia</taxon>
    </lineage>
</organism>
<dbReference type="RefSeq" id="XP_029219313.1">
    <property type="nucleotide sequence ID" value="XM_029364605.1"/>
</dbReference>
<dbReference type="AlphaFoldDB" id="A0A2A9MDM9"/>
<evidence type="ECO:0000256" key="2">
    <source>
        <dbReference type="SAM" id="MobiDB-lite"/>
    </source>
</evidence>
<gene>
    <name evidence="4" type="ORF">BESB_061910</name>
</gene>
<dbReference type="PANTHER" id="PTHR47422:SF1">
    <property type="entry name" value="DNAJ HEAT SHOCK N-TERMINAL DOMAIN-CONTAINING PROTEIN"/>
    <property type="match status" value="1"/>
</dbReference>
<feature type="compositionally biased region" description="Basic and acidic residues" evidence="2">
    <location>
        <begin position="375"/>
        <end position="389"/>
    </location>
</feature>
<accession>A0A2A9MDM9</accession>
<dbReference type="InterPro" id="IPR022226">
    <property type="entry name" value="DUF3752"/>
</dbReference>
<evidence type="ECO:0000313" key="5">
    <source>
        <dbReference type="Proteomes" id="UP000224006"/>
    </source>
</evidence>
<keyword evidence="1" id="KW-0175">Coiled coil</keyword>
<sequence>MRERESEELSNSESSEQKRRKRDSSDETESSDSSSDSSSDEDKRKKKRKQGKKSKKKEKKEKKKKKQKKGKKKKAKKEKEKAEELYDEFEVRRLLTNLLTKSRSLDTELESLFSNLDEKQTVFLDGLPDATLRKKLRHLFRALNLTGVKEEASVGFKKGKALSSLSLRRLVRSLCREIKAELPPPTGLPPAAETPPQQLTEEELRRLRRGDSPVIVDAAELAGAAAPVGPAPPPGREGGQDKGKREACRQRDAERSAEDAIETRKRGREEWMLEAPAYLKKAFTANSRMEKMLEQKRREDAEAEQMRAAMEEWNRKHRARSLREMTASGEIKDAQETYKKWKQAMWAQNLWGKSAAEQRAIEEGKGEENAGQPWRRFDRERDLDTRQTTREDYNKLVAKASELNNRFHSTWQSSFL</sequence>
<dbReference type="VEuPathDB" id="ToxoDB:BESB_061910"/>
<name>A0A2A9MDM9_BESBE</name>
<protein>
    <recommendedName>
        <fullName evidence="3">DUF3752 domain-containing protein</fullName>
    </recommendedName>
</protein>
<feature type="domain" description="DUF3752" evidence="3">
    <location>
        <begin position="288"/>
        <end position="408"/>
    </location>
</feature>
<dbReference type="OrthoDB" id="366232at2759"/>
<evidence type="ECO:0000259" key="3">
    <source>
        <dbReference type="Pfam" id="PF12572"/>
    </source>
</evidence>
<feature type="region of interest" description="Disordered" evidence="2">
    <location>
        <begin position="362"/>
        <end position="389"/>
    </location>
</feature>
<reference evidence="4 5" key="1">
    <citation type="submission" date="2017-09" db="EMBL/GenBank/DDBJ databases">
        <title>Genome sequencing of Besnoitia besnoiti strain Bb-Ger1.</title>
        <authorList>
            <person name="Schares G."/>
            <person name="Venepally P."/>
            <person name="Lorenzi H.A."/>
        </authorList>
    </citation>
    <scope>NUCLEOTIDE SEQUENCE [LARGE SCALE GENOMIC DNA]</scope>
    <source>
        <strain evidence="4 5">Bb-Ger1</strain>
    </source>
</reference>
<dbReference type="PANTHER" id="PTHR47422">
    <property type="entry name" value="DNAJ HEAT SHOCK N-TERMINAL DOMAIN-CONTAINING PROTEIN"/>
    <property type="match status" value="1"/>
</dbReference>
<dbReference type="EMBL" id="NWUJ01000005">
    <property type="protein sequence ID" value="PFH35304.1"/>
    <property type="molecule type" value="Genomic_DNA"/>
</dbReference>
<comment type="caution">
    <text evidence="4">The sequence shown here is derived from an EMBL/GenBank/DDBJ whole genome shotgun (WGS) entry which is preliminary data.</text>
</comment>
<feature type="compositionally biased region" description="Basic residues" evidence="2">
    <location>
        <begin position="44"/>
        <end position="76"/>
    </location>
</feature>
<dbReference type="Pfam" id="PF12572">
    <property type="entry name" value="DUF3752"/>
    <property type="match status" value="1"/>
</dbReference>
<proteinExistence type="predicted"/>
<feature type="coiled-coil region" evidence="1">
    <location>
        <begin position="279"/>
        <end position="316"/>
    </location>
</feature>
<dbReference type="KEGG" id="bbes:BESB_061910"/>
<feature type="region of interest" description="Disordered" evidence="2">
    <location>
        <begin position="223"/>
        <end position="264"/>
    </location>
</feature>
<dbReference type="Proteomes" id="UP000224006">
    <property type="component" value="Chromosome V"/>
</dbReference>
<keyword evidence="5" id="KW-1185">Reference proteome</keyword>
<feature type="region of interest" description="Disordered" evidence="2">
    <location>
        <begin position="1"/>
        <end position="84"/>
    </location>
</feature>
<evidence type="ECO:0000313" key="4">
    <source>
        <dbReference type="EMBL" id="PFH35304.1"/>
    </source>
</evidence>
<feature type="region of interest" description="Disordered" evidence="2">
    <location>
        <begin position="181"/>
        <end position="200"/>
    </location>
</feature>
<dbReference type="GeneID" id="40311119"/>